<name>A0AAU9V6V6_EUPED</name>
<feature type="compositionally biased region" description="Basic and acidic residues" evidence="7">
    <location>
        <begin position="227"/>
        <end position="237"/>
    </location>
</feature>
<dbReference type="EMBL" id="CAKOGL010000028">
    <property type="protein sequence ID" value="CAH2105948.1"/>
    <property type="molecule type" value="Genomic_DNA"/>
</dbReference>
<dbReference type="PROSITE" id="PS51162">
    <property type="entry name" value="THYROGLOBULIN_1_2"/>
    <property type="match status" value="1"/>
</dbReference>
<dbReference type="CDD" id="cd00191">
    <property type="entry name" value="TY"/>
    <property type="match status" value="1"/>
</dbReference>
<evidence type="ECO:0000256" key="5">
    <source>
        <dbReference type="ARBA" id="ARBA00023207"/>
    </source>
</evidence>
<evidence type="ECO:0000259" key="11">
    <source>
        <dbReference type="PROSITE" id="PS51465"/>
    </source>
</evidence>
<evidence type="ECO:0000313" key="12">
    <source>
        <dbReference type="EMBL" id="CAH2105948.1"/>
    </source>
</evidence>
<reference evidence="12" key="1">
    <citation type="submission" date="2022-03" db="EMBL/GenBank/DDBJ databases">
        <authorList>
            <person name="Tunstrom K."/>
        </authorList>
    </citation>
    <scope>NUCLEOTIDE SEQUENCE</scope>
</reference>
<feature type="chain" id="PRO_5043897273" description="Proteoglycan Cow" evidence="8">
    <location>
        <begin position="20"/>
        <end position="452"/>
    </location>
</feature>
<feature type="compositionally biased region" description="Low complexity" evidence="7">
    <location>
        <begin position="185"/>
        <end position="199"/>
    </location>
</feature>
<keyword evidence="3 6" id="KW-1015">Disulfide bond</keyword>
<dbReference type="GO" id="GO:0005509">
    <property type="term" value="F:calcium ion binding"/>
    <property type="evidence" value="ECO:0007669"/>
    <property type="project" value="InterPro"/>
</dbReference>
<dbReference type="GO" id="GO:0005615">
    <property type="term" value="C:extracellular space"/>
    <property type="evidence" value="ECO:0007669"/>
    <property type="project" value="TreeGrafter"/>
</dbReference>
<evidence type="ECO:0008006" key="14">
    <source>
        <dbReference type="Google" id="ProtNLM"/>
    </source>
</evidence>
<feature type="disulfide bond" evidence="6">
    <location>
        <begin position="362"/>
        <end position="369"/>
    </location>
</feature>
<evidence type="ECO:0000256" key="1">
    <source>
        <dbReference type="ARBA" id="ARBA00022729"/>
    </source>
</evidence>
<keyword evidence="1 8" id="KW-0732">Signal</keyword>
<protein>
    <recommendedName>
        <fullName evidence="14">Proteoglycan Cow</fullName>
    </recommendedName>
</protein>
<feature type="disulfide bond" evidence="6">
    <location>
        <begin position="332"/>
        <end position="351"/>
    </location>
</feature>
<feature type="compositionally biased region" description="Acidic residues" evidence="7">
    <location>
        <begin position="394"/>
        <end position="406"/>
    </location>
</feature>
<gene>
    <name evidence="12" type="ORF">EEDITHA_LOCUS20146</name>
</gene>
<dbReference type="SUPFAM" id="SSF57610">
    <property type="entry name" value="Thyroglobulin type-1 domain"/>
    <property type="match status" value="1"/>
</dbReference>
<dbReference type="InterPro" id="IPR011992">
    <property type="entry name" value="EF-hand-dom_pair"/>
</dbReference>
<proteinExistence type="predicted"/>
<dbReference type="SUPFAM" id="SSF47473">
    <property type="entry name" value="EF-hand"/>
    <property type="match status" value="1"/>
</dbReference>
<dbReference type="GO" id="GO:0005518">
    <property type="term" value="F:collagen binding"/>
    <property type="evidence" value="ECO:0007669"/>
    <property type="project" value="TreeGrafter"/>
</dbReference>
<feature type="signal peptide" evidence="8">
    <location>
        <begin position="1"/>
        <end position="19"/>
    </location>
</feature>
<feature type="compositionally biased region" description="Basic and acidic residues" evidence="7">
    <location>
        <begin position="407"/>
        <end position="421"/>
    </location>
</feature>
<comment type="caution">
    <text evidence="6">Lacks conserved residue(s) required for the propagation of feature annotation.</text>
</comment>
<feature type="domain" description="EF-hand" evidence="9">
    <location>
        <begin position="275"/>
        <end position="310"/>
    </location>
</feature>
<dbReference type="Gene3D" id="1.10.238.10">
    <property type="entry name" value="EF-hand"/>
    <property type="match status" value="1"/>
</dbReference>
<evidence type="ECO:0000256" key="6">
    <source>
        <dbReference type="PROSITE-ProRule" id="PRU00500"/>
    </source>
</evidence>
<keyword evidence="4" id="KW-0325">Glycoprotein</keyword>
<dbReference type="InterPro" id="IPR036857">
    <property type="entry name" value="Thyroglobulin_1_sf"/>
</dbReference>
<dbReference type="InterPro" id="IPR036058">
    <property type="entry name" value="Kazal_dom_sf"/>
</dbReference>
<evidence type="ECO:0000313" key="13">
    <source>
        <dbReference type="Proteomes" id="UP001153954"/>
    </source>
</evidence>
<dbReference type="InterPro" id="IPR000716">
    <property type="entry name" value="Thyroglobulin_1"/>
</dbReference>
<accession>A0AAU9V6V6</accession>
<evidence type="ECO:0000256" key="8">
    <source>
        <dbReference type="SAM" id="SignalP"/>
    </source>
</evidence>
<feature type="domain" description="Thyroglobulin type-1" evidence="10">
    <location>
        <begin position="329"/>
        <end position="390"/>
    </location>
</feature>
<feature type="region of interest" description="Disordered" evidence="7">
    <location>
        <begin position="382"/>
        <end position="452"/>
    </location>
</feature>
<dbReference type="SMART" id="SM00211">
    <property type="entry name" value="TY"/>
    <property type="match status" value="1"/>
</dbReference>
<feature type="domain" description="Kazal-like" evidence="11">
    <location>
        <begin position="120"/>
        <end position="174"/>
    </location>
</feature>
<dbReference type="Pfam" id="PF07648">
    <property type="entry name" value="Kazal_2"/>
    <property type="match status" value="1"/>
</dbReference>
<dbReference type="InterPro" id="IPR002048">
    <property type="entry name" value="EF_hand_dom"/>
</dbReference>
<dbReference type="Proteomes" id="UP001153954">
    <property type="component" value="Unassembled WGS sequence"/>
</dbReference>
<dbReference type="AlphaFoldDB" id="A0AAU9V6V6"/>
<keyword evidence="13" id="KW-1185">Reference proteome</keyword>
<dbReference type="SUPFAM" id="SSF100895">
    <property type="entry name" value="Kazal-type serine protease inhibitors"/>
    <property type="match status" value="1"/>
</dbReference>
<dbReference type="Gene3D" id="3.30.60.30">
    <property type="match status" value="1"/>
</dbReference>
<dbReference type="CDD" id="cd00104">
    <property type="entry name" value="KAZAL_FS"/>
    <property type="match status" value="1"/>
</dbReference>
<dbReference type="PANTHER" id="PTHR13866">
    <property type="entry name" value="SPARC OSTEONECTIN"/>
    <property type="match status" value="1"/>
</dbReference>
<evidence type="ECO:0000256" key="4">
    <source>
        <dbReference type="ARBA" id="ARBA00023180"/>
    </source>
</evidence>
<organism evidence="12 13">
    <name type="scientific">Euphydryas editha</name>
    <name type="common">Edith's checkerspot</name>
    <dbReference type="NCBI Taxonomy" id="104508"/>
    <lineage>
        <taxon>Eukaryota</taxon>
        <taxon>Metazoa</taxon>
        <taxon>Ecdysozoa</taxon>
        <taxon>Arthropoda</taxon>
        <taxon>Hexapoda</taxon>
        <taxon>Insecta</taxon>
        <taxon>Pterygota</taxon>
        <taxon>Neoptera</taxon>
        <taxon>Endopterygota</taxon>
        <taxon>Lepidoptera</taxon>
        <taxon>Glossata</taxon>
        <taxon>Ditrysia</taxon>
        <taxon>Papilionoidea</taxon>
        <taxon>Nymphalidae</taxon>
        <taxon>Nymphalinae</taxon>
        <taxon>Euphydryas</taxon>
    </lineage>
</organism>
<evidence type="ECO:0000259" key="9">
    <source>
        <dbReference type="PROSITE" id="PS50222"/>
    </source>
</evidence>
<dbReference type="PROSITE" id="PS00484">
    <property type="entry name" value="THYROGLOBULIN_1_1"/>
    <property type="match status" value="1"/>
</dbReference>
<dbReference type="InterPro" id="IPR002350">
    <property type="entry name" value="Kazal_dom"/>
</dbReference>
<dbReference type="PROSITE" id="PS50222">
    <property type="entry name" value="EF_HAND_2"/>
    <property type="match status" value="1"/>
</dbReference>
<sequence length="452" mass="48976">MRASVWAPVAAALLTLAAASPRRLDQDFEFDDTPEAPLTHAHRSRRYVYDPENPMCRTLVCKKREVCLLRDAFTALCANKKDILRRGDVIVAGTVSTWDRGDDEDVFYETRTSEHTSSAHSSPDRCVGCGGAARAAFLCGSDNRTYSSLCRLDLHNCVHRAAPPVRLACRGFCPCAPRARPPPAAHVSPPAAHAPPRAGHAPRAHRARARADEDRRRRRLESQNEVLPERSFRRQSQDGEGCALDKMANRLLDWFSVLMDEAGGIPPPQDGFPHDCKAEVRWMFSHLDTAGDGVLSPADLYALRHDERERSGGAGLTRGEWCACLRRAARPCAALARAHPAPPPGAYVPSCDARGFYRPRQCHAALGVCWCVDAHGVERAGSRTKGAPLCPGENETDDGSSDELEDAAGRDGRGDGDRGGEGEGEGEGEGDGGPADDEDAAGSGDRENDLRF</sequence>
<dbReference type="Pfam" id="PF00086">
    <property type="entry name" value="Thyroglobulin_1"/>
    <property type="match status" value="1"/>
</dbReference>
<comment type="caution">
    <text evidence="12">The sequence shown here is derived from an EMBL/GenBank/DDBJ whole genome shotgun (WGS) entry which is preliminary data.</text>
</comment>
<evidence type="ECO:0000259" key="10">
    <source>
        <dbReference type="PROSITE" id="PS51162"/>
    </source>
</evidence>
<keyword evidence="2" id="KW-0654">Proteoglycan</keyword>
<evidence type="ECO:0000256" key="3">
    <source>
        <dbReference type="ARBA" id="ARBA00023157"/>
    </source>
</evidence>
<dbReference type="Gene3D" id="4.10.800.10">
    <property type="entry name" value="Thyroglobulin type-1"/>
    <property type="match status" value="1"/>
</dbReference>
<feature type="region of interest" description="Disordered" evidence="7">
    <location>
        <begin position="180"/>
        <end position="239"/>
    </location>
</feature>
<dbReference type="GO" id="GO:0050840">
    <property type="term" value="F:extracellular matrix binding"/>
    <property type="evidence" value="ECO:0007669"/>
    <property type="project" value="TreeGrafter"/>
</dbReference>
<dbReference type="PANTHER" id="PTHR13866:SF30">
    <property type="match status" value="1"/>
</dbReference>
<dbReference type="PROSITE" id="PS51465">
    <property type="entry name" value="KAZAL_2"/>
    <property type="match status" value="1"/>
</dbReference>
<evidence type="ECO:0000256" key="7">
    <source>
        <dbReference type="SAM" id="MobiDB-lite"/>
    </source>
</evidence>
<keyword evidence="5" id="KW-0357">Heparan sulfate</keyword>
<feature type="compositionally biased region" description="Acidic residues" evidence="7">
    <location>
        <begin position="422"/>
        <end position="440"/>
    </location>
</feature>
<evidence type="ECO:0000256" key="2">
    <source>
        <dbReference type="ARBA" id="ARBA00022974"/>
    </source>
</evidence>